<sequence>MLKKAGIVVAVTVAGVFALSPLAFADDFTNIESGNLSNDCAFSQTGPDIDSTVTGGDAFLGAGGAVINAIAPVSAPVQAGNCTNVNVSDVVDNNSNNVDETRIRTEIEDSFNESFEADDDGPFGPGFPFED</sequence>
<protein>
    <submittedName>
        <fullName evidence="3">Uncharacterized protein</fullName>
    </submittedName>
</protein>
<keyword evidence="4" id="KW-1185">Reference proteome</keyword>
<evidence type="ECO:0000256" key="1">
    <source>
        <dbReference type="SAM" id="MobiDB-lite"/>
    </source>
</evidence>
<evidence type="ECO:0000313" key="3">
    <source>
        <dbReference type="EMBL" id="MCO1660046.1"/>
    </source>
</evidence>
<feature type="compositionally biased region" description="Acidic residues" evidence="1">
    <location>
        <begin position="108"/>
        <end position="121"/>
    </location>
</feature>
<comment type="caution">
    <text evidence="3">The sequence shown here is derived from an EMBL/GenBank/DDBJ whole genome shotgun (WGS) entry which is preliminary data.</text>
</comment>
<feature type="chain" id="PRO_5045798686" evidence="2">
    <location>
        <begin position="26"/>
        <end position="131"/>
    </location>
</feature>
<name>A0ABT1AAF9_9PSEU</name>
<dbReference type="RefSeq" id="WP_252445283.1">
    <property type="nucleotide sequence ID" value="NZ_JAGSOV010000076.1"/>
</dbReference>
<feature type="region of interest" description="Disordered" evidence="1">
    <location>
        <begin position="108"/>
        <end position="131"/>
    </location>
</feature>
<feature type="signal peptide" evidence="2">
    <location>
        <begin position="1"/>
        <end position="25"/>
    </location>
</feature>
<evidence type="ECO:0000256" key="2">
    <source>
        <dbReference type="SAM" id="SignalP"/>
    </source>
</evidence>
<proteinExistence type="predicted"/>
<accession>A0ABT1AAF9</accession>
<organism evidence="3 4">
    <name type="scientific">Pseudonocardia humida</name>
    <dbReference type="NCBI Taxonomy" id="2800819"/>
    <lineage>
        <taxon>Bacteria</taxon>
        <taxon>Bacillati</taxon>
        <taxon>Actinomycetota</taxon>
        <taxon>Actinomycetes</taxon>
        <taxon>Pseudonocardiales</taxon>
        <taxon>Pseudonocardiaceae</taxon>
        <taxon>Pseudonocardia</taxon>
    </lineage>
</organism>
<reference evidence="3" key="1">
    <citation type="submission" date="2021-04" db="EMBL/GenBank/DDBJ databases">
        <title>Pseudonocardia sp. nov., isolated from sandy soil of mangrove forest.</title>
        <authorList>
            <person name="Zan Z."/>
            <person name="Huang R."/>
            <person name="Liu W."/>
        </authorList>
    </citation>
    <scope>NUCLEOTIDE SEQUENCE</scope>
    <source>
        <strain evidence="3">S2-4</strain>
    </source>
</reference>
<gene>
    <name evidence="3" type="ORF">KDL28_33810</name>
</gene>
<evidence type="ECO:0000313" key="4">
    <source>
        <dbReference type="Proteomes" id="UP001165283"/>
    </source>
</evidence>
<keyword evidence="2" id="KW-0732">Signal</keyword>
<dbReference type="EMBL" id="JAGSOV010000076">
    <property type="protein sequence ID" value="MCO1660046.1"/>
    <property type="molecule type" value="Genomic_DNA"/>
</dbReference>
<dbReference type="Proteomes" id="UP001165283">
    <property type="component" value="Unassembled WGS sequence"/>
</dbReference>